<accession>A0A182FE23</accession>
<reference evidence="1 2" key="1">
    <citation type="journal article" date="2017" name="G3 (Bethesda)">
        <title>The Physical Genome Mapping of Anopheles albimanus Corrected Scaffold Misassemblies and Identified Interarm Rearrangements in Genus Anopheles.</title>
        <authorList>
            <person name="Artemov G.N."/>
            <person name="Peery A.N."/>
            <person name="Jiang X."/>
            <person name="Tu Z."/>
            <person name="Stegniy V.N."/>
            <person name="Sharakhova M.V."/>
            <person name="Sharakhov I.V."/>
        </authorList>
    </citation>
    <scope>NUCLEOTIDE SEQUENCE [LARGE SCALE GENOMIC DNA]</scope>
    <source>
        <strain evidence="1 2">ALBI9_A</strain>
    </source>
</reference>
<dbReference type="Proteomes" id="UP000069272">
    <property type="component" value="Chromosome 3L"/>
</dbReference>
<dbReference type="EnsemblMetazoa" id="AALB004764-RA">
    <property type="protein sequence ID" value="AALB004764-PA"/>
    <property type="gene ID" value="AALB004764"/>
</dbReference>
<dbReference type="AlphaFoldDB" id="A0A182FE23"/>
<keyword evidence="2" id="KW-1185">Reference proteome</keyword>
<evidence type="ECO:0000313" key="2">
    <source>
        <dbReference type="Proteomes" id="UP000069272"/>
    </source>
</evidence>
<proteinExistence type="predicted"/>
<evidence type="ECO:0000313" key="1">
    <source>
        <dbReference type="EnsemblMetazoa" id="AALB004764-PA"/>
    </source>
</evidence>
<sequence length="143" mass="15707">MRFLIATIALFVLAVALVSALPAVNDESIIGGDVYEAEVDSFNPQDPQAFLKLKKLKKLLFLAESVQFKRFTQNQKPAANMKFLIMTICLFVLAFALTAALPAVHDEGIFGDDGTADDTINPQDPQAFLLKKLLLKKKLLLLG</sequence>
<name>A0A182FE23_ANOAL</name>
<organism evidence="1 2">
    <name type="scientific">Anopheles albimanus</name>
    <name type="common">New world malaria mosquito</name>
    <dbReference type="NCBI Taxonomy" id="7167"/>
    <lineage>
        <taxon>Eukaryota</taxon>
        <taxon>Metazoa</taxon>
        <taxon>Ecdysozoa</taxon>
        <taxon>Arthropoda</taxon>
        <taxon>Hexapoda</taxon>
        <taxon>Insecta</taxon>
        <taxon>Pterygota</taxon>
        <taxon>Neoptera</taxon>
        <taxon>Endopterygota</taxon>
        <taxon>Diptera</taxon>
        <taxon>Nematocera</taxon>
        <taxon>Culicoidea</taxon>
        <taxon>Culicidae</taxon>
        <taxon>Anophelinae</taxon>
        <taxon>Anopheles</taxon>
    </lineage>
</organism>
<dbReference type="VEuPathDB" id="VectorBase:AALB004764"/>
<protein>
    <submittedName>
        <fullName evidence="1">Uncharacterized protein</fullName>
    </submittedName>
</protein>
<reference evidence="1" key="2">
    <citation type="submission" date="2022-08" db="UniProtKB">
        <authorList>
            <consortium name="EnsemblMetazoa"/>
        </authorList>
    </citation>
    <scope>IDENTIFICATION</scope>
    <source>
        <strain evidence="1">STECLA/ALBI9_A</strain>
    </source>
</reference>